<dbReference type="STRING" id="1302685.SAMN05444408_101384"/>
<comment type="catalytic activity">
    <reaction evidence="1">
        <text>[L-4-(L-arginin-2-N-yl)aspartate](n) + H2O = [L-4-(L-arginin-2-N-yl)aspartate](n-1) + L-4-(L-arginin-2-N-yl)aspartate</text>
        <dbReference type="Rhea" id="RHEA:12845"/>
        <dbReference type="Rhea" id="RHEA-COMP:13728"/>
        <dbReference type="Rhea" id="RHEA-COMP:13734"/>
        <dbReference type="ChEBI" id="CHEBI:15377"/>
        <dbReference type="ChEBI" id="CHEBI:137986"/>
        <dbReference type="ChEBI" id="CHEBI:137991"/>
        <dbReference type="EC" id="3.4.15.6"/>
    </reaction>
</comment>
<dbReference type="GO" id="GO:0008236">
    <property type="term" value="F:serine-type peptidase activity"/>
    <property type="evidence" value="ECO:0007669"/>
    <property type="project" value="UniProtKB-KW"/>
</dbReference>
<accession>A0A1M4THH0</accession>
<dbReference type="GO" id="GO:0006508">
    <property type="term" value="P:proteolysis"/>
    <property type="evidence" value="ECO:0007669"/>
    <property type="project" value="UniProtKB-KW"/>
</dbReference>
<dbReference type="Gene3D" id="3.40.50.880">
    <property type="match status" value="1"/>
</dbReference>
<dbReference type="Proteomes" id="UP000184236">
    <property type="component" value="Unassembled WGS sequence"/>
</dbReference>
<dbReference type="GO" id="GO:0008241">
    <property type="term" value="F:peptidyl-dipeptidase activity"/>
    <property type="evidence" value="ECO:0007669"/>
    <property type="project" value="UniProtKB-EC"/>
</dbReference>
<evidence type="ECO:0000256" key="7">
    <source>
        <dbReference type="ARBA" id="ARBA00022801"/>
    </source>
</evidence>
<dbReference type="PANTHER" id="PTHR36175:SF1">
    <property type="entry name" value="CYANOPHYCINASE"/>
    <property type="match status" value="1"/>
</dbReference>
<dbReference type="PANTHER" id="PTHR36175">
    <property type="entry name" value="CYANOPHYCINASE"/>
    <property type="match status" value="1"/>
</dbReference>
<organism evidence="9 10">
    <name type="scientific">Chryseobacterium takakiae</name>
    <dbReference type="NCBI Taxonomy" id="1302685"/>
    <lineage>
        <taxon>Bacteria</taxon>
        <taxon>Pseudomonadati</taxon>
        <taxon>Bacteroidota</taxon>
        <taxon>Flavobacteriia</taxon>
        <taxon>Flavobacteriales</taxon>
        <taxon>Weeksellaceae</taxon>
        <taxon>Chryseobacterium group</taxon>
        <taxon>Chryseobacterium</taxon>
    </lineage>
</organism>
<comment type="function">
    <text evidence="2">Exopeptidase that catalyzes the hydrolytic cleavage of multi-L-arginyl-poly-L-aspartic acid (cyanophycin; a water-insoluble reserve polymer) into aspartate-arginine dipeptides.</text>
</comment>
<keyword evidence="8" id="KW-0720">Serine protease</keyword>
<dbReference type="InterPro" id="IPR011811">
    <property type="entry name" value="Peptidase_S51_cyanophycinase"/>
</dbReference>
<evidence type="ECO:0000256" key="2">
    <source>
        <dbReference type="ARBA" id="ARBA00002039"/>
    </source>
</evidence>
<evidence type="ECO:0000256" key="5">
    <source>
        <dbReference type="ARBA" id="ARBA00015719"/>
    </source>
</evidence>
<keyword evidence="7" id="KW-0378">Hydrolase</keyword>
<protein>
    <recommendedName>
        <fullName evidence="5">Cyanophycinase</fullName>
        <ecNumber evidence="4">3.4.15.6</ecNumber>
    </recommendedName>
</protein>
<comment type="similarity">
    <text evidence="3">Belongs to the peptidase S51 family.</text>
</comment>
<dbReference type="CDD" id="cd03145">
    <property type="entry name" value="GAT1_cyanophycinase"/>
    <property type="match status" value="1"/>
</dbReference>
<proteinExistence type="inferred from homology"/>
<evidence type="ECO:0000313" key="10">
    <source>
        <dbReference type="Proteomes" id="UP000184236"/>
    </source>
</evidence>
<reference evidence="10" key="1">
    <citation type="submission" date="2016-11" db="EMBL/GenBank/DDBJ databases">
        <authorList>
            <person name="Varghese N."/>
            <person name="Submissions S."/>
        </authorList>
    </citation>
    <scope>NUCLEOTIDE SEQUENCE [LARGE SCALE GENOMIC DNA]</scope>
    <source>
        <strain evidence="10">DSM 26898</strain>
    </source>
</reference>
<evidence type="ECO:0000256" key="3">
    <source>
        <dbReference type="ARBA" id="ARBA00006534"/>
    </source>
</evidence>
<dbReference type="EC" id="3.4.15.6" evidence="4"/>
<gene>
    <name evidence="9" type="ORF">SAMN05444408_101384</name>
</gene>
<dbReference type="SUPFAM" id="SSF52317">
    <property type="entry name" value="Class I glutamine amidotransferase-like"/>
    <property type="match status" value="1"/>
</dbReference>
<evidence type="ECO:0000256" key="1">
    <source>
        <dbReference type="ARBA" id="ARBA00001092"/>
    </source>
</evidence>
<dbReference type="InterPro" id="IPR005320">
    <property type="entry name" value="Peptidase_S51"/>
</dbReference>
<evidence type="ECO:0000256" key="4">
    <source>
        <dbReference type="ARBA" id="ARBA00013115"/>
    </source>
</evidence>
<evidence type="ECO:0000313" key="9">
    <source>
        <dbReference type="EMBL" id="SHE43868.1"/>
    </source>
</evidence>
<keyword evidence="6" id="KW-0645">Protease</keyword>
<dbReference type="InterPro" id="IPR029062">
    <property type="entry name" value="Class_I_gatase-like"/>
</dbReference>
<evidence type="ECO:0000256" key="6">
    <source>
        <dbReference type="ARBA" id="ARBA00022670"/>
    </source>
</evidence>
<keyword evidence="10" id="KW-1185">Reference proteome</keyword>
<sequence length="300" mass="33486">MLEFFRKFDNKRIQNIDMNMKTEDKAVPKGKLLIIGGKEDRNGTEVKIKDKNKNFIPHEILQLLVKDKADRIEVITTASSEPESMRETYTKTFKEIGYTNFGFIHFAGNAEDEYVQRIRKSKAVFFTGGDQNRICEEIKNTGICDVLMEKYLGEKDFMIAGTSAGAMCMPEIIICEAEDDEAILENDIKLASGLELLSGCIVDTHFVHRGRFGRLAHAVMLHRECFGIGLGEDTALLIEEGKKAICKGSGMVIILSAKEIGQTNIETVEEGHPVYGENIKVHLITDGCSINLESGEFQAP</sequence>
<name>A0A1M4THH0_9FLAO</name>
<dbReference type="Pfam" id="PF03575">
    <property type="entry name" value="Peptidase_S51"/>
    <property type="match status" value="1"/>
</dbReference>
<dbReference type="EMBL" id="FQVO01000001">
    <property type="protein sequence ID" value="SHE43868.1"/>
    <property type="molecule type" value="Genomic_DNA"/>
</dbReference>
<dbReference type="NCBIfam" id="TIGR02069">
    <property type="entry name" value="cyanophycinase"/>
    <property type="match status" value="1"/>
</dbReference>
<dbReference type="AlphaFoldDB" id="A0A1M4THH0"/>
<evidence type="ECO:0000256" key="8">
    <source>
        <dbReference type="ARBA" id="ARBA00022825"/>
    </source>
</evidence>